<dbReference type="Pfam" id="PF00293">
    <property type="entry name" value="NUDIX"/>
    <property type="match status" value="1"/>
</dbReference>
<gene>
    <name evidence="3" type="ORF">HPT29_015020</name>
</gene>
<dbReference type="PANTHER" id="PTHR11839:SF22">
    <property type="entry name" value="NUDIX HYDROLASE 26, CHLOROPLASTIC"/>
    <property type="match status" value="1"/>
</dbReference>
<dbReference type="RefSeq" id="WP_173945039.1">
    <property type="nucleotide sequence ID" value="NZ_CP102845.1"/>
</dbReference>
<feature type="domain" description="Nudix hydrolase" evidence="2">
    <location>
        <begin position="5"/>
        <end position="158"/>
    </location>
</feature>
<reference evidence="3" key="1">
    <citation type="submission" date="2022-08" db="EMBL/GenBank/DDBJ databases">
        <title>Microvirga terrae sp. nov., isolated from soil.</title>
        <authorList>
            <person name="Kim K.H."/>
            <person name="Seo Y.L."/>
            <person name="Kim J.M."/>
            <person name="Lee J.K."/>
            <person name="Han D.M."/>
            <person name="Jeon C.O."/>
        </authorList>
    </citation>
    <scope>NUCLEOTIDE SEQUENCE</scope>
    <source>
        <strain evidence="3">R24</strain>
    </source>
</reference>
<dbReference type="GO" id="GO:0016787">
    <property type="term" value="F:hydrolase activity"/>
    <property type="evidence" value="ECO:0007669"/>
    <property type="project" value="UniProtKB-KW"/>
</dbReference>
<protein>
    <submittedName>
        <fullName evidence="3">RNA pyrophosphohydrolase</fullName>
        <ecNumber evidence="3">3.6.1.-</ecNumber>
    </submittedName>
</protein>
<dbReference type="EC" id="3.6.1.-" evidence="3"/>
<dbReference type="Gene3D" id="3.90.79.10">
    <property type="entry name" value="Nucleoside Triphosphate Pyrophosphohydrolase"/>
    <property type="match status" value="1"/>
</dbReference>
<dbReference type="PANTHER" id="PTHR11839">
    <property type="entry name" value="UDP/ADP-SUGAR PYROPHOSPHATASE"/>
    <property type="match status" value="1"/>
</dbReference>
<dbReference type="InterPro" id="IPR022927">
    <property type="entry name" value="RppH"/>
</dbReference>
<keyword evidence="4" id="KW-1185">Reference proteome</keyword>
<dbReference type="NCBIfam" id="NF001938">
    <property type="entry name" value="PRK00714.1-5"/>
    <property type="match status" value="1"/>
</dbReference>
<evidence type="ECO:0000313" key="4">
    <source>
        <dbReference type="Proteomes" id="UP001017257"/>
    </source>
</evidence>
<dbReference type="InterPro" id="IPR000086">
    <property type="entry name" value="NUDIX_hydrolase_dom"/>
</dbReference>
<evidence type="ECO:0000259" key="2">
    <source>
        <dbReference type="PROSITE" id="PS51462"/>
    </source>
</evidence>
<accession>A0ABY5RKV5</accession>
<sequence length="167" mass="18688">MSQARYRPNVGIALFNGDGLVLIARRLRDDGPEIIAPGHDWQMPQGGVDDGEDVLAAARRELWEETSVTNASLLGLTPEWVAYDFPPYAGPPHRLSPFRGQSQRWAAFRFTGTDDEIEVGGIRGGAVPEFSAWRWERLERLPDLVVPFKRAVYEHVAREFAPFASPS</sequence>
<name>A0ABY5RKV5_9HYPH</name>
<dbReference type="CDD" id="cd03671">
    <property type="entry name" value="NUDIX_Ap4A_hydrolase_plant_like"/>
    <property type="match status" value="1"/>
</dbReference>
<organism evidence="3 4">
    <name type="scientific">Microvirga terrae</name>
    <dbReference type="NCBI Taxonomy" id="2740529"/>
    <lineage>
        <taxon>Bacteria</taxon>
        <taxon>Pseudomonadati</taxon>
        <taxon>Pseudomonadota</taxon>
        <taxon>Alphaproteobacteria</taxon>
        <taxon>Hyphomicrobiales</taxon>
        <taxon>Methylobacteriaceae</taxon>
        <taxon>Microvirga</taxon>
    </lineage>
</organism>
<evidence type="ECO:0000256" key="1">
    <source>
        <dbReference type="ARBA" id="ARBA00022801"/>
    </source>
</evidence>
<dbReference type="PROSITE" id="PS51462">
    <property type="entry name" value="NUDIX"/>
    <property type="match status" value="1"/>
</dbReference>
<dbReference type="Proteomes" id="UP001017257">
    <property type="component" value="Chromosome"/>
</dbReference>
<dbReference type="InterPro" id="IPR015797">
    <property type="entry name" value="NUDIX_hydrolase-like_dom_sf"/>
</dbReference>
<keyword evidence="1 3" id="KW-0378">Hydrolase</keyword>
<evidence type="ECO:0000313" key="3">
    <source>
        <dbReference type="EMBL" id="UVF17835.1"/>
    </source>
</evidence>
<dbReference type="SUPFAM" id="SSF55811">
    <property type="entry name" value="Nudix"/>
    <property type="match status" value="1"/>
</dbReference>
<dbReference type="EMBL" id="CP102845">
    <property type="protein sequence ID" value="UVF17835.1"/>
    <property type="molecule type" value="Genomic_DNA"/>
</dbReference>
<proteinExistence type="predicted"/>